<name>L0GWR8_9GAMM</name>
<dbReference type="GO" id="GO:0004722">
    <property type="term" value="F:protein serine/threonine phosphatase activity"/>
    <property type="evidence" value="ECO:0007669"/>
    <property type="project" value="InterPro"/>
</dbReference>
<sequence length="266" mass="28355">MSGNDKLGGGRSRGSPAYALDFVSRTHKGLVRPHNEDAVLIDEEHGLVVVADGIGGANAGEIASQLAADVIASRVREESPSCSDPDAARVFLEAAVRQANRRIWEAGEAESACRGMGTTVVVGYVGDDWLAYAHVGDSRLYRLRGDEIHQITRDHSFIQDVVDRGFFGSLAEARRYGVAQNLLTRALGSTADTEVSVGIEGVEEGDIYLFCTDGLSNMVPDDWLRKLLGGVGDDLTGLADVLVTLACERGGTDNITLALLRVGARL</sequence>
<proteinExistence type="predicted"/>
<evidence type="ECO:0000313" key="2">
    <source>
        <dbReference type="EMBL" id="AGA90272.1"/>
    </source>
</evidence>
<dbReference type="Pfam" id="PF13672">
    <property type="entry name" value="PP2C_2"/>
    <property type="match status" value="1"/>
</dbReference>
<dbReference type="STRING" id="765912.Thimo_1482"/>
<dbReference type="CDD" id="cd00143">
    <property type="entry name" value="PP2Cc"/>
    <property type="match status" value="1"/>
</dbReference>
<dbReference type="KEGG" id="tmb:Thimo_1482"/>
<dbReference type="eggNOG" id="COG0631">
    <property type="taxonomic scope" value="Bacteria"/>
</dbReference>
<dbReference type="Proteomes" id="UP000010816">
    <property type="component" value="Chromosome"/>
</dbReference>
<dbReference type="AlphaFoldDB" id="L0GWR8"/>
<dbReference type="PANTHER" id="PTHR47992">
    <property type="entry name" value="PROTEIN PHOSPHATASE"/>
    <property type="match status" value="1"/>
</dbReference>
<reference evidence="2 3" key="1">
    <citation type="submission" date="2011-09" db="EMBL/GenBank/DDBJ databases">
        <title>Complete sequence of chromosome of Thioflavicoccus mobilis 8321.</title>
        <authorList>
            <consortium name="US DOE Joint Genome Institute"/>
            <person name="Lucas S."/>
            <person name="Han J."/>
            <person name="Lapidus A."/>
            <person name="Cheng J.-F."/>
            <person name="Goodwin L."/>
            <person name="Pitluck S."/>
            <person name="Peters L."/>
            <person name="Ovchinnikova G."/>
            <person name="Lu M."/>
            <person name="Detter J.C."/>
            <person name="Han C."/>
            <person name="Tapia R."/>
            <person name="Land M."/>
            <person name="Hauser L."/>
            <person name="Kyrpides N."/>
            <person name="Ivanova N."/>
            <person name="Pagani I."/>
            <person name="Vogl K."/>
            <person name="Liu Z."/>
            <person name="Imhoff J."/>
            <person name="Thiel V."/>
            <person name="Frigaard N.-U."/>
            <person name="Bryant D."/>
            <person name="Woyke T."/>
        </authorList>
    </citation>
    <scope>NUCLEOTIDE SEQUENCE [LARGE SCALE GENOMIC DNA]</scope>
    <source>
        <strain evidence="2 3">8321</strain>
    </source>
</reference>
<keyword evidence="3" id="KW-1185">Reference proteome</keyword>
<dbReference type="SMART" id="SM00332">
    <property type="entry name" value="PP2Cc"/>
    <property type="match status" value="1"/>
</dbReference>
<dbReference type="PATRIC" id="fig|765912.4.peg.1448"/>
<organism evidence="2 3">
    <name type="scientific">Thioflavicoccus mobilis 8321</name>
    <dbReference type="NCBI Taxonomy" id="765912"/>
    <lineage>
        <taxon>Bacteria</taxon>
        <taxon>Pseudomonadati</taxon>
        <taxon>Pseudomonadota</taxon>
        <taxon>Gammaproteobacteria</taxon>
        <taxon>Chromatiales</taxon>
        <taxon>Chromatiaceae</taxon>
        <taxon>Thioflavicoccus</taxon>
    </lineage>
</organism>
<protein>
    <submittedName>
        <fullName evidence="2">Serine/threonine protein phosphatase</fullName>
    </submittedName>
</protein>
<dbReference type="InterPro" id="IPR015655">
    <property type="entry name" value="PP2C"/>
</dbReference>
<gene>
    <name evidence="2" type="ORF">Thimo_1482</name>
</gene>
<dbReference type="EMBL" id="CP003051">
    <property type="protein sequence ID" value="AGA90272.1"/>
    <property type="molecule type" value="Genomic_DNA"/>
</dbReference>
<dbReference type="OrthoDB" id="9801841at2"/>
<dbReference type="InterPro" id="IPR001932">
    <property type="entry name" value="PPM-type_phosphatase-like_dom"/>
</dbReference>
<feature type="domain" description="PPM-type phosphatase" evidence="1">
    <location>
        <begin position="17"/>
        <end position="262"/>
    </location>
</feature>
<accession>L0GWR8</accession>
<dbReference type="Gene3D" id="3.60.40.10">
    <property type="entry name" value="PPM-type phosphatase domain"/>
    <property type="match status" value="1"/>
</dbReference>
<evidence type="ECO:0000313" key="3">
    <source>
        <dbReference type="Proteomes" id="UP000010816"/>
    </source>
</evidence>
<dbReference type="SMART" id="SM00331">
    <property type="entry name" value="PP2C_SIG"/>
    <property type="match status" value="1"/>
</dbReference>
<dbReference type="PROSITE" id="PS51746">
    <property type="entry name" value="PPM_2"/>
    <property type="match status" value="1"/>
</dbReference>
<dbReference type="InterPro" id="IPR036457">
    <property type="entry name" value="PPM-type-like_dom_sf"/>
</dbReference>
<evidence type="ECO:0000259" key="1">
    <source>
        <dbReference type="PROSITE" id="PS51746"/>
    </source>
</evidence>
<dbReference type="SUPFAM" id="SSF81606">
    <property type="entry name" value="PP2C-like"/>
    <property type="match status" value="1"/>
</dbReference>
<dbReference type="HOGENOM" id="CLU_034545_3_2_6"/>